<reference evidence="3" key="1">
    <citation type="journal article" date="2016" name="Genome Announc.">
        <title>Draft Genome Sequences of Methanobrevibacter curvatus DSM11111, Methanobrevibacter cuticularis DSM11139, Methanobrevibacter filiformis DSM11501, and Methanobrevibacter oralis DSM7256.</title>
        <authorList>
            <person name="Poehlein A."/>
            <person name="Seedorf H."/>
        </authorList>
    </citation>
    <scope>NUCLEOTIDE SEQUENCE [LARGE SCALE GENOMIC DNA]</scope>
    <source>
        <strain evidence="3">DSM 7256 / JCM 30027 / ZR</strain>
    </source>
</reference>
<accession>A0A166AD03</accession>
<protein>
    <submittedName>
        <fullName evidence="2">Uncharacterized protein</fullName>
    </submittedName>
</protein>
<dbReference type="Proteomes" id="UP000077428">
    <property type="component" value="Unassembled WGS sequence"/>
</dbReference>
<keyword evidence="1" id="KW-0812">Transmembrane</keyword>
<evidence type="ECO:0000313" key="3">
    <source>
        <dbReference type="Proteomes" id="UP000077428"/>
    </source>
</evidence>
<dbReference type="PATRIC" id="fig|66851.6.peg.1531"/>
<feature type="transmembrane region" description="Helical" evidence="1">
    <location>
        <begin position="7"/>
        <end position="27"/>
    </location>
</feature>
<organism evidence="2 3">
    <name type="scientific">Methanobrevibacter oralis</name>
    <dbReference type="NCBI Taxonomy" id="66851"/>
    <lineage>
        <taxon>Archaea</taxon>
        <taxon>Methanobacteriati</taxon>
        <taxon>Methanobacteriota</taxon>
        <taxon>Methanomada group</taxon>
        <taxon>Methanobacteria</taxon>
        <taxon>Methanobacteriales</taxon>
        <taxon>Methanobacteriaceae</taxon>
        <taxon>Methanobrevibacter</taxon>
    </lineage>
</organism>
<gene>
    <name evidence="2" type="ORF">MBORA_14130</name>
</gene>
<name>A0A166AD03_METOA</name>
<evidence type="ECO:0000313" key="2">
    <source>
        <dbReference type="EMBL" id="KZX11873.1"/>
    </source>
</evidence>
<dbReference type="STRING" id="66851.MBORA_14130"/>
<comment type="caution">
    <text evidence="2">The sequence shown here is derived from an EMBL/GenBank/DDBJ whole genome shotgun (WGS) entry which is preliminary data.</text>
</comment>
<dbReference type="RefSeq" id="WP_042691955.1">
    <property type="nucleotide sequence ID" value="NZ_CABMAB010000003.1"/>
</dbReference>
<dbReference type="AlphaFoldDB" id="A0A166AD03"/>
<keyword evidence="1" id="KW-0472">Membrane</keyword>
<dbReference type="EMBL" id="LWMU01000081">
    <property type="protein sequence ID" value="KZX11873.1"/>
    <property type="molecule type" value="Genomic_DNA"/>
</dbReference>
<evidence type="ECO:0000256" key="1">
    <source>
        <dbReference type="SAM" id="Phobius"/>
    </source>
</evidence>
<proteinExistence type="predicted"/>
<dbReference type="OrthoDB" id="78142at2157"/>
<keyword evidence="3" id="KW-1185">Reference proteome</keyword>
<keyword evidence="1" id="KW-1133">Transmembrane helix</keyword>
<sequence>MKDKKGNFYIFDAILALILVLIAIFIVNTVISTPDPSYSDTAKDFKTSQDIMETLSGKINFTDRTFIENISTILKDGKNSKASIREVSGICKEKFDSMNFKNYRFSETNALDNQILASKGDYALASNISVASRSYGEYSYTLSLW</sequence>